<evidence type="ECO:0000256" key="1">
    <source>
        <dbReference type="SAM" id="SignalP"/>
    </source>
</evidence>
<proteinExistence type="predicted"/>
<reference evidence="3" key="1">
    <citation type="journal article" date="2019" name="Int. J. Syst. Evol. Microbiol.">
        <title>The Global Catalogue of Microorganisms (GCM) 10K type strain sequencing project: providing services to taxonomists for standard genome sequencing and annotation.</title>
        <authorList>
            <consortium name="The Broad Institute Genomics Platform"/>
            <consortium name="The Broad Institute Genome Sequencing Center for Infectious Disease"/>
            <person name="Wu L."/>
            <person name="Ma J."/>
        </authorList>
    </citation>
    <scope>NUCLEOTIDE SEQUENCE [LARGE SCALE GENOMIC DNA]</scope>
    <source>
        <strain evidence="3">CCUG 61485</strain>
    </source>
</reference>
<feature type="chain" id="PRO_5046204345" description="Adhesin" evidence="1">
    <location>
        <begin position="22"/>
        <end position="358"/>
    </location>
</feature>
<evidence type="ECO:0000313" key="2">
    <source>
        <dbReference type="EMBL" id="MFD1316664.1"/>
    </source>
</evidence>
<keyword evidence="1" id="KW-0732">Signal</keyword>
<comment type="caution">
    <text evidence="2">The sequence shown here is derived from an EMBL/GenBank/DDBJ whole genome shotgun (WGS) entry which is preliminary data.</text>
</comment>
<evidence type="ECO:0008006" key="4">
    <source>
        <dbReference type="Google" id="ProtNLM"/>
    </source>
</evidence>
<keyword evidence="3" id="KW-1185">Reference proteome</keyword>
<sequence length="358" mass="40061">MKNNMYKWFVILMIAPMITWATNPKGKIDKSKTIKKEFSVSANALVKIDNKFGNLDVVTWNENRVVIEITITVNGNNESKVADQLENIDVQFSNSQNEVYAKTVIQKSNSGWWGSNNNMSFEINYKVKMPVTNMADFTNDYGSISLNELKGKADINCDYGKIIIGSLHHDNNSINIDYTNNSTIEFMNGGSINADYSGFTVDKAKKIDLNADYTSSSFENIENLTFNCDYGSLSVENGNRINGNGDYLTMKFGTIYKVIKINADYGGIRIDQLKAGFETVDINADYTGVKMNVDAASTFKIIVKTSYGGFSYDDDFIQFDKKIDKNNSKYYEGFAGNNNASSSIQIETGYGSIKIYKN</sequence>
<accession>A0ABW3Y478</accession>
<gene>
    <name evidence="2" type="ORF">ACFQ39_13645</name>
</gene>
<dbReference type="EMBL" id="JBHTMY010000003">
    <property type="protein sequence ID" value="MFD1316664.1"/>
    <property type="molecule type" value="Genomic_DNA"/>
</dbReference>
<dbReference type="Proteomes" id="UP001597201">
    <property type="component" value="Unassembled WGS sequence"/>
</dbReference>
<evidence type="ECO:0000313" key="3">
    <source>
        <dbReference type="Proteomes" id="UP001597201"/>
    </source>
</evidence>
<organism evidence="2 3">
    <name type="scientific">Namhaeicola litoreus</name>
    <dbReference type="NCBI Taxonomy" id="1052145"/>
    <lineage>
        <taxon>Bacteria</taxon>
        <taxon>Pseudomonadati</taxon>
        <taxon>Bacteroidota</taxon>
        <taxon>Flavobacteriia</taxon>
        <taxon>Flavobacteriales</taxon>
        <taxon>Flavobacteriaceae</taxon>
        <taxon>Namhaeicola</taxon>
    </lineage>
</organism>
<feature type="signal peptide" evidence="1">
    <location>
        <begin position="1"/>
        <end position="21"/>
    </location>
</feature>
<dbReference type="RefSeq" id="WP_377179860.1">
    <property type="nucleotide sequence ID" value="NZ_JBHTMY010000003.1"/>
</dbReference>
<name>A0ABW3Y478_9FLAO</name>
<protein>
    <recommendedName>
        <fullName evidence="4">Adhesin</fullName>
    </recommendedName>
</protein>